<dbReference type="Proteomes" id="UP001595555">
    <property type="component" value="Unassembled WGS sequence"/>
</dbReference>
<reference evidence="4" key="1">
    <citation type="journal article" date="2019" name="Int. J. Syst. Evol. Microbiol.">
        <title>The Global Catalogue of Microorganisms (GCM) 10K type strain sequencing project: providing services to taxonomists for standard genome sequencing and annotation.</title>
        <authorList>
            <consortium name="The Broad Institute Genomics Platform"/>
            <consortium name="The Broad Institute Genome Sequencing Center for Infectious Disease"/>
            <person name="Wu L."/>
            <person name="Ma J."/>
        </authorList>
    </citation>
    <scope>NUCLEOTIDE SEQUENCE [LARGE SCALE GENOMIC DNA]</scope>
    <source>
        <strain evidence="4">KCTC 52237</strain>
    </source>
</reference>
<evidence type="ECO:0000256" key="2">
    <source>
        <dbReference type="SAM" id="SignalP"/>
    </source>
</evidence>
<protein>
    <submittedName>
        <fullName evidence="3">Uncharacterized protein</fullName>
    </submittedName>
</protein>
<feature type="compositionally biased region" description="Polar residues" evidence="1">
    <location>
        <begin position="25"/>
        <end position="37"/>
    </location>
</feature>
<keyword evidence="2" id="KW-0732">Signal</keyword>
<name>A0ABV7FIH5_9GAMM</name>
<gene>
    <name evidence="3" type="ORF">ACFODX_08995</name>
</gene>
<evidence type="ECO:0000313" key="4">
    <source>
        <dbReference type="Proteomes" id="UP001595555"/>
    </source>
</evidence>
<comment type="caution">
    <text evidence="3">The sequence shown here is derived from an EMBL/GenBank/DDBJ whole genome shotgun (WGS) entry which is preliminary data.</text>
</comment>
<organism evidence="3 4">
    <name type="scientific">Cellvibrio fontiphilus</name>
    <dbReference type="NCBI Taxonomy" id="1815559"/>
    <lineage>
        <taxon>Bacteria</taxon>
        <taxon>Pseudomonadati</taxon>
        <taxon>Pseudomonadota</taxon>
        <taxon>Gammaproteobacteria</taxon>
        <taxon>Cellvibrionales</taxon>
        <taxon>Cellvibrionaceae</taxon>
        <taxon>Cellvibrio</taxon>
    </lineage>
</organism>
<dbReference type="RefSeq" id="WP_378118250.1">
    <property type="nucleotide sequence ID" value="NZ_JBHRTF010000004.1"/>
</dbReference>
<feature type="chain" id="PRO_5045691169" evidence="2">
    <location>
        <begin position="19"/>
        <end position="125"/>
    </location>
</feature>
<feature type="signal peptide" evidence="2">
    <location>
        <begin position="1"/>
        <end position="18"/>
    </location>
</feature>
<keyword evidence="4" id="KW-1185">Reference proteome</keyword>
<sequence>MNKLWCLIALCASLASVAQEDEVQNQTVQNEAPSATEITGGATETKKSAAPNQPARGEANINLRTTVTGNQEQPRVMYILPWQSPLSPELDMEMLGSEADAVFGHVERDELTRQLEAAGELDTTD</sequence>
<evidence type="ECO:0000256" key="1">
    <source>
        <dbReference type="SAM" id="MobiDB-lite"/>
    </source>
</evidence>
<accession>A0ABV7FIH5</accession>
<evidence type="ECO:0000313" key="3">
    <source>
        <dbReference type="EMBL" id="MFC3115689.1"/>
    </source>
</evidence>
<feature type="region of interest" description="Disordered" evidence="1">
    <location>
        <begin position="25"/>
        <end position="61"/>
    </location>
</feature>
<proteinExistence type="predicted"/>
<dbReference type="EMBL" id="JBHRTF010000004">
    <property type="protein sequence ID" value="MFC3115689.1"/>
    <property type="molecule type" value="Genomic_DNA"/>
</dbReference>